<feature type="region of interest" description="Disordered" evidence="1">
    <location>
        <begin position="209"/>
        <end position="235"/>
    </location>
</feature>
<gene>
    <name evidence="2" type="ORF">EVJ58_g7523</name>
</gene>
<dbReference type="STRING" id="34475.A0A4Y9Y3F1"/>
<dbReference type="Gene3D" id="1.20.1280.50">
    <property type="match status" value="1"/>
</dbReference>
<accession>A0A4Y9Y3F1</accession>
<feature type="compositionally biased region" description="Acidic residues" evidence="1">
    <location>
        <begin position="210"/>
        <end position="234"/>
    </location>
</feature>
<proteinExistence type="predicted"/>
<dbReference type="EMBL" id="SEKV01000489">
    <property type="protein sequence ID" value="TFY56622.1"/>
    <property type="molecule type" value="Genomic_DNA"/>
</dbReference>
<dbReference type="InterPro" id="IPR036047">
    <property type="entry name" value="F-box-like_dom_sf"/>
</dbReference>
<organism evidence="2 3">
    <name type="scientific">Rhodofomes roseus</name>
    <dbReference type="NCBI Taxonomy" id="34475"/>
    <lineage>
        <taxon>Eukaryota</taxon>
        <taxon>Fungi</taxon>
        <taxon>Dikarya</taxon>
        <taxon>Basidiomycota</taxon>
        <taxon>Agaricomycotina</taxon>
        <taxon>Agaricomycetes</taxon>
        <taxon>Polyporales</taxon>
        <taxon>Rhodofomes</taxon>
    </lineage>
</organism>
<dbReference type="SUPFAM" id="SSF81383">
    <property type="entry name" value="F-box domain"/>
    <property type="match status" value="1"/>
</dbReference>
<evidence type="ECO:0000313" key="3">
    <source>
        <dbReference type="Proteomes" id="UP000298390"/>
    </source>
</evidence>
<dbReference type="AlphaFoldDB" id="A0A4Y9Y3F1"/>
<dbReference type="Proteomes" id="UP000298390">
    <property type="component" value="Unassembled WGS sequence"/>
</dbReference>
<evidence type="ECO:0000256" key="1">
    <source>
        <dbReference type="SAM" id="MobiDB-lite"/>
    </source>
</evidence>
<name>A0A4Y9Y3F1_9APHY</name>
<comment type="caution">
    <text evidence="2">The sequence shown here is derived from an EMBL/GenBank/DDBJ whole genome shotgun (WGS) entry which is preliminary data.</text>
</comment>
<sequence>MGEPINVLNSFCNDLLRITEPMEVVMNTSIMRMGQLARLNRSLQGPKGKLDKMICMLKSLQNHLCPANALPPDIWRVIFTLVIKDVYDSADDMQPDFSQTYGLSIDDEQLVTITTVCRYWYDVCISTPSLWNSINTYHIPQLQARVLKQHPDIPLEVTVYGSTVPTLTSMFPNPPCRLLLWFRCSWNNVRRHGKSLSSAGEVLKTLILDSNDDDSDDDADNNNGDGDESDDDESQFAAPRKITLFGDSTPCLETVWLTGLAWRPMNRFITAIQLLIDDCDWPNPISNIMDLLNGTPALQVLVISSTQNHWGTWVGETALIEAQGRPRLERLRRLHFRDIDGGEDGIALLLSKLDAPQAVVVVNDACASESEAQWLRLPEALSRLNLELMKPTNMELTFHLRLYKVFVTVIVASRHGGLLLKKKHLLYNTPADRSYRFASVFNLSQVRDLRCLDRVHVRQSLVAVRMWSSMLPGLAELEHLMLYSRSVWYIAHALNDGDWLARVKPLCPRMERIIVLMESDARPPFADVILKLARIHEDIPFCGVTIAYLPDYGDERVYQSEHDSLLPSIEYVDYDEVPPMETPWHDHLDSVDFHLPSAYWPSLAEWSRPSLAEWP</sequence>
<protein>
    <submittedName>
        <fullName evidence="2">Uncharacterized protein</fullName>
    </submittedName>
</protein>
<evidence type="ECO:0000313" key="2">
    <source>
        <dbReference type="EMBL" id="TFY56622.1"/>
    </source>
</evidence>
<reference evidence="2 3" key="1">
    <citation type="submission" date="2019-01" db="EMBL/GenBank/DDBJ databases">
        <title>Genome sequencing of the rare red list fungi Fomitopsis rosea.</title>
        <authorList>
            <person name="Buettner E."/>
            <person name="Kellner H."/>
        </authorList>
    </citation>
    <scope>NUCLEOTIDE SEQUENCE [LARGE SCALE GENOMIC DNA]</scope>
    <source>
        <strain evidence="2 3">DSM 105464</strain>
    </source>
</reference>